<dbReference type="PROSITE" id="PS51257">
    <property type="entry name" value="PROKAR_LIPOPROTEIN"/>
    <property type="match status" value="1"/>
</dbReference>
<accession>A0A074XMC4</accession>
<dbReference type="GeneID" id="40748071"/>
<dbReference type="AlphaFoldDB" id="A0A074XMC4"/>
<name>A0A074XMC4_AURPU</name>
<sequence length="58" mass="6752">MTFDRINILDDDEPHFYVFSSGRNMTTGTSAASACFHKKLHDDEESRHLQHRSTITFH</sequence>
<gene>
    <name evidence="1" type="ORF">M438DRAFT_346790</name>
</gene>
<protein>
    <submittedName>
        <fullName evidence="1">Uncharacterized protein</fullName>
    </submittedName>
</protein>
<reference evidence="1 2" key="1">
    <citation type="journal article" date="2014" name="BMC Genomics">
        <title>Genome sequencing of four Aureobasidium pullulans varieties: biotechnological potential, stress tolerance, and description of new species.</title>
        <authorList>
            <person name="Gostin Ar C."/>
            <person name="Ohm R.A."/>
            <person name="Kogej T."/>
            <person name="Sonjak S."/>
            <person name="Turk M."/>
            <person name="Zajc J."/>
            <person name="Zalar P."/>
            <person name="Grube M."/>
            <person name="Sun H."/>
            <person name="Han J."/>
            <person name="Sharma A."/>
            <person name="Chiniquy J."/>
            <person name="Ngan C.Y."/>
            <person name="Lipzen A."/>
            <person name="Barry K."/>
            <person name="Grigoriev I.V."/>
            <person name="Gunde-Cimerman N."/>
        </authorList>
    </citation>
    <scope>NUCLEOTIDE SEQUENCE [LARGE SCALE GENOMIC DNA]</scope>
    <source>
        <strain evidence="1 2">EXF-150</strain>
    </source>
</reference>
<dbReference type="Proteomes" id="UP000030706">
    <property type="component" value="Unassembled WGS sequence"/>
</dbReference>
<organism evidence="1 2">
    <name type="scientific">Aureobasidium pullulans EXF-150</name>
    <dbReference type="NCBI Taxonomy" id="1043002"/>
    <lineage>
        <taxon>Eukaryota</taxon>
        <taxon>Fungi</taxon>
        <taxon>Dikarya</taxon>
        <taxon>Ascomycota</taxon>
        <taxon>Pezizomycotina</taxon>
        <taxon>Dothideomycetes</taxon>
        <taxon>Dothideomycetidae</taxon>
        <taxon>Dothideales</taxon>
        <taxon>Saccotheciaceae</taxon>
        <taxon>Aureobasidium</taxon>
    </lineage>
</organism>
<proteinExistence type="predicted"/>
<keyword evidence="2" id="KW-1185">Reference proteome</keyword>
<evidence type="ECO:0000313" key="1">
    <source>
        <dbReference type="EMBL" id="KEQ83152.1"/>
    </source>
</evidence>
<dbReference type="EMBL" id="KL584985">
    <property type="protein sequence ID" value="KEQ83152.1"/>
    <property type="molecule type" value="Genomic_DNA"/>
</dbReference>
<dbReference type="RefSeq" id="XP_029759339.1">
    <property type="nucleotide sequence ID" value="XM_029905765.1"/>
</dbReference>
<dbReference type="HOGENOM" id="CLU_2978747_0_0_1"/>
<evidence type="ECO:0000313" key="2">
    <source>
        <dbReference type="Proteomes" id="UP000030706"/>
    </source>
</evidence>